<protein>
    <submittedName>
        <fullName evidence="1">Uncharacterized protein</fullName>
    </submittedName>
</protein>
<accession>A0A6L8T0A2</accession>
<comment type="caution">
    <text evidence="1">The sequence shown here is derived from an EMBL/GenBank/DDBJ whole genome shotgun (WGS) entry which is preliminary data.</text>
</comment>
<dbReference type="RefSeq" id="WP_161233585.1">
    <property type="nucleotide sequence ID" value="NZ_JBDPBK010000015.1"/>
</dbReference>
<gene>
    <name evidence="1" type="ORF">GT728_06905</name>
</gene>
<evidence type="ECO:0000313" key="1">
    <source>
        <dbReference type="EMBL" id="MZL32934.1"/>
    </source>
</evidence>
<sequence>MSEENKNTNEEMDFEQMMEQRMQANFAGANRGNADASNERLKEMNKKLPSWSLEPPYSFIR</sequence>
<dbReference type="Proteomes" id="UP000477285">
    <property type="component" value="Unassembled WGS sequence"/>
</dbReference>
<dbReference type="AlphaFoldDB" id="A0A6L8T0A2"/>
<dbReference type="EMBL" id="WWVQ01000012">
    <property type="protein sequence ID" value="MZL32934.1"/>
    <property type="molecule type" value="Genomic_DNA"/>
</dbReference>
<reference evidence="1 2" key="1">
    <citation type="journal article" date="2019" name="Nat. Med.">
        <title>A library of human gut bacterial isolates paired with longitudinal multiomics data enables mechanistic microbiome research.</title>
        <authorList>
            <person name="Poyet M."/>
            <person name="Groussin M."/>
            <person name="Gibbons S.M."/>
            <person name="Avila-Pacheco J."/>
            <person name="Jiang X."/>
            <person name="Kearney S.M."/>
            <person name="Perrotta A.R."/>
            <person name="Berdy B."/>
            <person name="Zhao S."/>
            <person name="Lieberman T.D."/>
            <person name="Swanson P.K."/>
            <person name="Smith M."/>
            <person name="Roesemann S."/>
            <person name="Alexander J.E."/>
            <person name="Rich S.A."/>
            <person name="Livny J."/>
            <person name="Vlamakis H."/>
            <person name="Clish C."/>
            <person name="Bullock K."/>
            <person name="Deik A."/>
            <person name="Scott J."/>
            <person name="Pierce K.A."/>
            <person name="Xavier R.J."/>
            <person name="Alm E.J."/>
        </authorList>
    </citation>
    <scope>NUCLEOTIDE SEQUENCE [LARGE SCALE GENOMIC DNA]</scope>
    <source>
        <strain evidence="1 2">BIOML-A1</strain>
    </source>
</reference>
<organism evidence="1 2">
    <name type="scientific">Blautia wexlerae</name>
    <dbReference type="NCBI Taxonomy" id="418240"/>
    <lineage>
        <taxon>Bacteria</taxon>
        <taxon>Bacillati</taxon>
        <taxon>Bacillota</taxon>
        <taxon>Clostridia</taxon>
        <taxon>Lachnospirales</taxon>
        <taxon>Lachnospiraceae</taxon>
        <taxon>Blautia</taxon>
    </lineage>
</organism>
<name>A0A6L8T0A2_9FIRM</name>
<proteinExistence type="predicted"/>
<evidence type="ECO:0000313" key="2">
    <source>
        <dbReference type="Proteomes" id="UP000477285"/>
    </source>
</evidence>